<gene>
    <name evidence="1" type="ORF">LEMA_P041770.1</name>
</gene>
<dbReference type="InParanoid" id="E4ZNQ7"/>
<evidence type="ECO:0000313" key="1">
    <source>
        <dbReference type="EMBL" id="CBX93276.1"/>
    </source>
</evidence>
<evidence type="ECO:0000313" key="2">
    <source>
        <dbReference type="Proteomes" id="UP000002668"/>
    </source>
</evidence>
<keyword evidence="2" id="KW-1185">Reference proteome</keyword>
<proteinExistence type="predicted"/>
<sequence>MIPPKPTVHSRISRQAFVVNPSMINARSTIYYNTYGSCTAAHEMLQQVMYSVGQNYESSHSSHNPHCIRIQNAQTIQGFPALYRRFPFDSLEFVICYICHSWFMRLNAQVLTPPCSMGARKAKAEKTCEYLHIGLIEMAKLCM</sequence>
<dbReference type="HOGENOM" id="CLU_1806516_0_0_1"/>
<reference evidence="2" key="1">
    <citation type="journal article" date="2011" name="Nat. Commun.">
        <title>Effector diversification within compartments of the Leptosphaeria maculans genome affected by Repeat-Induced Point mutations.</title>
        <authorList>
            <person name="Rouxel T."/>
            <person name="Grandaubert J."/>
            <person name="Hane J.K."/>
            <person name="Hoede C."/>
            <person name="van de Wouw A.P."/>
            <person name="Couloux A."/>
            <person name="Dominguez V."/>
            <person name="Anthouard V."/>
            <person name="Bally P."/>
            <person name="Bourras S."/>
            <person name="Cozijnsen A.J."/>
            <person name="Ciuffetti L.M."/>
            <person name="Degrave A."/>
            <person name="Dilmaghani A."/>
            <person name="Duret L."/>
            <person name="Fudal I."/>
            <person name="Goodwin S.B."/>
            <person name="Gout L."/>
            <person name="Glaser N."/>
            <person name="Linglin J."/>
            <person name="Kema G.H.J."/>
            <person name="Lapalu N."/>
            <person name="Lawrence C.B."/>
            <person name="May K."/>
            <person name="Meyer M."/>
            <person name="Ollivier B."/>
            <person name="Poulain J."/>
            <person name="Schoch C.L."/>
            <person name="Simon A."/>
            <person name="Spatafora J.W."/>
            <person name="Stachowiak A."/>
            <person name="Turgeon B.G."/>
            <person name="Tyler B.M."/>
            <person name="Vincent D."/>
            <person name="Weissenbach J."/>
            <person name="Amselem J."/>
            <person name="Quesneville H."/>
            <person name="Oliver R.P."/>
            <person name="Wincker P."/>
            <person name="Balesdent M.-H."/>
            <person name="Howlett B.J."/>
        </authorList>
    </citation>
    <scope>NUCLEOTIDE SEQUENCE [LARGE SCALE GENOMIC DNA]</scope>
    <source>
        <strain evidence="2">JN3 / isolate v23.1.3 / race Av1-4-5-6-7-8</strain>
    </source>
</reference>
<accession>E4ZNQ7</accession>
<dbReference type="AlphaFoldDB" id="E4ZNQ7"/>
<protein>
    <submittedName>
        <fullName evidence="1">Predicted protein</fullName>
    </submittedName>
</protein>
<name>E4ZNQ7_LEPMJ</name>
<dbReference type="Proteomes" id="UP000002668">
    <property type="component" value="Genome"/>
</dbReference>
<dbReference type="EMBL" id="FP929105">
    <property type="protein sequence ID" value="CBX93276.1"/>
    <property type="molecule type" value="Genomic_DNA"/>
</dbReference>
<organism evidence="2">
    <name type="scientific">Leptosphaeria maculans (strain JN3 / isolate v23.1.3 / race Av1-4-5-6-7-8)</name>
    <name type="common">Blackleg fungus</name>
    <name type="synonym">Phoma lingam</name>
    <dbReference type="NCBI Taxonomy" id="985895"/>
    <lineage>
        <taxon>Eukaryota</taxon>
        <taxon>Fungi</taxon>
        <taxon>Dikarya</taxon>
        <taxon>Ascomycota</taxon>
        <taxon>Pezizomycotina</taxon>
        <taxon>Dothideomycetes</taxon>
        <taxon>Pleosporomycetidae</taxon>
        <taxon>Pleosporales</taxon>
        <taxon>Pleosporineae</taxon>
        <taxon>Leptosphaeriaceae</taxon>
        <taxon>Plenodomus</taxon>
        <taxon>Plenodomus lingam/Leptosphaeria maculans species complex</taxon>
    </lineage>
</organism>
<dbReference type="VEuPathDB" id="FungiDB:LEMA_P041770.1"/>